<evidence type="ECO:0000256" key="3">
    <source>
        <dbReference type="ARBA" id="ARBA00007164"/>
    </source>
</evidence>
<evidence type="ECO:0000256" key="11">
    <source>
        <dbReference type="ARBA" id="ARBA00023316"/>
    </source>
</evidence>
<dbReference type="InterPro" id="IPR015956">
    <property type="entry name" value="Peniciliin-bd_prot_C_sf"/>
</dbReference>
<keyword evidence="7 16" id="KW-0732">Signal</keyword>
<accession>A0A1H7NMD1</accession>
<proteinExistence type="inferred from homology"/>
<dbReference type="AlphaFoldDB" id="A0A1H7NMD1"/>
<feature type="active site" description="Proton acceptor" evidence="13">
    <location>
        <position position="59"/>
    </location>
</feature>
<comment type="function">
    <text evidence="1">Removes C-terminal D-alanyl residues from sugar-peptide cell wall precursors.</text>
</comment>
<evidence type="ECO:0000313" key="18">
    <source>
        <dbReference type="EMBL" id="SEL24700.1"/>
    </source>
</evidence>
<feature type="active site" description="Acyl-ester intermediate" evidence="13">
    <location>
        <position position="56"/>
    </location>
</feature>
<dbReference type="STRING" id="188906.SAMN04488526_2249"/>
<keyword evidence="19" id="KW-1185">Reference proteome</keyword>
<dbReference type="Pfam" id="PF07943">
    <property type="entry name" value="PBP5_C"/>
    <property type="match status" value="1"/>
</dbReference>
<dbReference type="InterPro" id="IPR037167">
    <property type="entry name" value="Peptidase_S11_C_sf"/>
</dbReference>
<dbReference type="EC" id="3.4.16.4" evidence="4"/>
<dbReference type="PANTHER" id="PTHR21581:SF6">
    <property type="entry name" value="TRAFFICKING PROTEIN PARTICLE COMPLEX SUBUNIT 12"/>
    <property type="match status" value="1"/>
</dbReference>
<evidence type="ECO:0000256" key="9">
    <source>
        <dbReference type="ARBA" id="ARBA00022960"/>
    </source>
</evidence>
<dbReference type="OrthoDB" id="9795979at2"/>
<comment type="similarity">
    <text evidence="3 15">Belongs to the peptidase S11 family.</text>
</comment>
<keyword evidence="8" id="KW-0378">Hydrolase</keyword>
<keyword evidence="5 18" id="KW-0121">Carboxypeptidase</keyword>
<dbReference type="Gene3D" id="2.60.410.10">
    <property type="entry name" value="D-Ala-D-Ala carboxypeptidase, C-terminal domain"/>
    <property type="match status" value="1"/>
</dbReference>
<feature type="binding site" evidence="14">
    <location>
        <position position="223"/>
    </location>
    <ligand>
        <name>substrate</name>
    </ligand>
</feature>
<keyword evidence="6" id="KW-0645">Protease</keyword>
<keyword evidence="9" id="KW-0133">Cell shape</keyword>
<feature type="active site" evidence="13">
    <location>
        <position position="116"/>
    </location>
</feature>
<organism evidence="18 19">
    <name type="scientific">Jannaschia helgolandensis</name>
    <dbReference type="NCBI Taxonomy" id="188906"/>
    <lineage>
        <taxon>Bacteria</taxon>
        <taxon>Pseudomonadati</taxon>
        <taxon>Pseudomonadota</taxon>
        <taxon>Alphaproteobacteria</taxon>
        <taxon>Rhodobacterales</taxon>
        <taxon>Roseobacteraceae</taxon>
        <taxon>Jannaschia</taxon>
    </lineage>
</organism>
<dbReference type="GO" id="GO:0009002">
    <property type="term" value="F:serine-type D-Ala-D-Ala carboxypeptidase activity"/>
    <property type="evidence" value="ECO:0007669"/>
    <property type="project" value="UniProtKB-EC"/>
</dbReference>
<dbReference type="Pfam" id="PF00768">
    <property type="entry name" value="Peptidase_S11"/>
    <property type="match status" value="1"/>
</dbReference>
<keyword evidence="10" id="KW-0573">Peptidoglycan synthesis</keyword>
<keyword evidence="11" id="KW-0961">Cell wall biogenesis/degradation</keyword>
<dbReference type="EMBL" id="FNZQ01000004">
    <property type="protein sequence ID" value="SEL24700.1"/>
    <property type="molecule type" value="Genomic_DNA"/>
</dbReference>
<dbReference type="GO" id="GO:0071555">
    <property type="term" value="P:cell wall organization"/>
    <property type="evidence" value="ECO:0007669"/>
    <property type="project" value="UniProtKB-KW"/>
</dbReference>
<dbReference type="GO" id="GO:0006508">
    <property type="term" value="P:proteolysis"/>
    <property type="evidence" value="ECO:0007669"/>
    <property type="project" value="UniProtKB-KW"/>
</dbReference>
<dbReference type="PRINTS" id="PR00725">
    <property type="entry name" value="DADACBPTASE1"/>
</dbReference>
<comment type="pathway">
    <text evidence="2">Cell wall biogenesis; peptidoglycan biosynthesis.</text>
</comment>
<dbReference type="Proteomes" id="UP000199283">
    <property type="component" value="Unassembled WGS sequence"/>
</dbReference>
<evidence type="ECO:0000256" key="12">
    <source>
        <dbReference type="ARBA" id="ARBA00034000"/>
    </source>
</evidence>
<dbReference type="InterPro" id="IPR012907">
    <property type="entry name" value="Peptidase_S11_C"/>
</dbReference>
<protein>
    <recommendedName>
        <fullName evidence="4">serine-type D-Ala-D-Ala carboxypeptidase</fullName>
        <ecNumber evidence="4">3.4.16.4</ecNumber>
    </recommendedName>
</protein>
<dbReference type="SUPFAM" id="SSF69189">
    <property type="entry name" value="Penicillin-binding protein associated domain"/>
    <property type="match status" value="1"/>
</dbReference>
<feature type="chain" id="PRO_5011726055" description="serine-type D-Ala-D-Ala carboxypeptidase" evidence="16">
    <location>
        <begin position="23"/>
        <end position="390"/>
    </location>
</feature>
<name>A0A1H7NMD1_9RHOB</name>
<evidence type="ECO:0000256" key="5">
    <source>
        <dbReference type="ARBA" id="ARBA00022645"/>
    </source>
</evidence>
<evidence type="ECO:0000256" key="4">
    <source>
        <dbReference type="ARBA" id="ARBA00012448"/>
    </source>
</evidence>
<evidence type="ECO:0000256" key="8">
    <source>
        <dbReference type="ARBA" id="ARBA00022801"/>
    </source>
</evidence>
<dbReference type="GO" id="GO:0008360">
    <property type="term" value="P:regulation of cell shape"/>
    <property type="evidence" value="ECO:0007669"/>
    <property type="project" value="UniProtKB-KW"/>
</dbReference>
<evidence type="ECO:0000256" key="14">
    <source>
        <dbReference type="PIRSR" id="PIRSR618044-2"/>
    </source>
</evidence>
<dbReference type="InterPro" id="IPR001967">
    <property type="entry name" value="Peptidase_S11_N"/>
</dbReference>
<evidence type="ECO:0000256" key="7">
    <source>
        <dbReference type="ARBA" id="ARBA00022729"/>
    </source>
</evidence>
<dbReference type="SMART" id="SM00936">
    <property type="entry name" value="PBP5_C"/>
    <property type="match status" value="1"/>
</dbReference>
<comment type="catalytic activity">
    <reaction evidence="12">
        <text>Preferential cleavage: (Ac)2-L-Lys-D-Ala-|-D-Ala. Also transpeptidation of peptidyl-alanyl moieties that are N-acyl substituents of D-alanine.</text>
        <dbReference type="EC" id="3.4.16.4"/>
    </reaction>
</comment>
<sequence length="390" mass="41652">MLRPLIAALLLSTFTFASSALAQEFATQAGAAVVVDHNTGQILLSKNADVPLPPASMSKLMTLNMTFEALASGQLTLETELPVSQEAASYGGSTMFLDPRDRVSVEDLIRGVVVLSGNDASAVLAEALSPDGTEAGFGRMMTERARELGMVNSVFRNSNGWPAPGHVMSMNDLAILAERLITEFPVYYKYFAETEFAFDGRSPSNRYNRNPLLRLNIGADGLKTGHTQEAGFGLVGSAVQGDRRVTFVISGLDSEAARAEESERIVNWAFRQFAEVELLADQKAILQADVFMGEAETVDLIPENAVTLLLPVTGRKAVTGEITYDGPIKAPVTAGTRLGTLTLSHPGVPPVEVPLIAAADVERAGPMRRLEIAGGRVAGDLLGSAMERFQ</sequence>
<evidence type="ECO:0000256" key="1">
    <source>
        <dbReference type="ARBA" id="ARBA00003217"/>
    </source>
</evidence>
<dbReference type="GO" id="GO:0009252">
    <property type="term" value="P:peptidoglycan biosynthetic process"/>
    <property type="evidence" value="ECO:0007669"/>
    <property type="project" value="UniProtKB-UniPathway"/>
</dbReference>
<dbReference type="UniPathway" id="UPA00219"/>
<evidence type="ECO:0000256" key="2">
    <source>
        <dbReference type="ARBA" id="ARBA00004752"/>
    </source>
</evidence>
<evidence type="ECO:0000256" key="15">
    <source>
        <dbReference type="RuleBase" id="RU004016"/>
    </source>
</evidence>
<evidence type="ECO:0000259" key="17">
    <source>
        <dbReference type="SMART" id="SM00936"/>
    </source>
</evidence>
<feature type="signal peptide" evidence="16">
    <location>
        <begin position="1"/>
        <end position="22"/>
    </location>
</feature>
<evidence type="ECO:0000313" key="19">
    <source>
        <dbReference type="Proteomes" id="UP000199283"/>
    </source>
</evidence>
<dbReference type="Gene3D" id="3.40.710.10">
    <property type="entry name" value="DD-peptidase/beta-lactamase superfamily"/>
    <property type="match status" value="1"/>
</dbReference>
<gene>
    <name evidence="18" type="ORF">SAMN04488526_2249</name>
</gene>
<dbReference type="InterPro" id="IPR012338">
    <property type="entry name" value="Beta-lactam/transpept-like"/>
</dbReference>
<evidence type="ECO:0000256" key="10">
    <source>
        <dbReference type="ARBA" id="ARBA00022984"/>
    </source>
</evidence>
<feature type="domain" description="Peptidase S11 D-Ala-D-Ala carboxypeptidase A C-terminal" evidence="17">
    <location>
        <begin position="273"/>
        <end position="363"/>
    </location>
</feature>
<dbReference type="PANTHER" id="PTHR21581">
    <property type="entry name" value="D-ALANYL-D-ALANINE CARBOXYPEPTIDASE"/>
    <property type="match status" value="1"/>
</dbReference>
<dbReference type="SUPFAM" id="SSF56601">
    <property type="entry name" value="beta-lactamase/transpeptidase-like"/>
    <property type="match status" value="1"/>
</dbReference>
<dbReference type="RefSeq" id="WP_092762818.1">
    <property type="nucleotide sequence ID" value="NZ_FNZQ01000004.1"/>
</dbReference>
<evidence type="ECO:0000256" key="6">
    <source>
        <dbReference type="ARBA" id="ARBA00022670"/>
    </source>
</evidence>
<reference evidence="18 19" key="1">
    <citation type="submission" date="2016-10" db="EMBL/GenBank/DDBJ databases">
        <authorList>
            <person name="de Groot N.N."/>
        </authorList>
    </citation>
    <scope>NUCLEOTIDE SEQUENCE [LARGE SCALE GENOMIC DNA]</scope>
    <source>
        <strain evidence="18 19">DSM 14858</strain>
    </source>
</reference>
<evidence type="ECO:0000256" key="13">
    <source>
        <dbReference type="PIRSR" id="PIRSR618044-1"/>
    </source>
</evidence>
<evidence type="ECO:0000256" key="16">
    <source>
        <dbReference type="SAM" id="SignalP"/>
    </source>
</evidence>
<dbReference type="InterPro" id="IPR018044">
    <property type="entry name" value="Peptidase_S11"/>
</dbReference>